<sequence length="74" mass="8709">MHLRSPLPEKFVSEKEPSVQLSSNSQKEYFQDFSFELDAQPNQPAYFEVGRPPKPPKHMKPLGFHQLELRWRLG</sequence>
<evidence type="ECO:0000313" key="2">
    <source>
        <dbReference type="Proteomes" id="UP000886595"/>
    </source>
</evidence>
<comment type="caution">
    <text evidence="1">The sequence shown here is derived from an EMBL/GenBank/DDBJ whole genome shotgun (WGS) entry which is preliminary data.</text>
</comment>
<protein>
    <submittedName>
        <fullName evidence="1">Uncharacterized protein</fullName>
    </submittedName>
</protein>
<organism evidence="1 2">
    <name type="scientific">Brassica carinata</name>
    <name type="common">Ethiopian mustard</name>
    <name type="synonym">Abyssinian cabbage</name>
    <dbReference type="NCBI Taxonomy" id="52824"/>
    <lineage>
        <taxon>Eukaryota</taxon>
        <taxon>Viridiplantae</taxon>
        <taxon>Streptophyta</taxon>
        <taxon>Embryophyta</taxon>
        <taxon>Tracheophyta</taxon>
        <taxon>Spermatophyta</taxon>
        <taxon>Magnoliopsida</taxon>
        <taxon>eudicotyledons</taxon>
        <taxon>Gunneridae</taxon>
        <taxon>Pentapetalae</taxon>
        <taxon>rosids</taxon>
        <taxon>malvids</taxon>
        <taxon>Brassicales</taxon>
        <taxon>Brassicaceae</taxon>
        <taxon>Brassiceae</taxon>
        <taxon>Brassica</taxon>
    </lineage>
</organism>
<dbReference type="Proteomes" id="UP000886595">
    <property type="component" value="Unassembled WGS sequence"/>
</dbReference>
<evidence type="ECO:0000313" key="1">
    <source>
        <dbReference type="EMBL" id="KAG2316290.1"/>
    </source>
</evidence>
<name>A0A8X7VSX6_BRACI</name>
<gene>
    <name evidence="1" type="ORF">Bca52824_019412</name>
</gene>
<dbReference type="AlphaFoldDB" id="A0A8X7VSX6"/>
<proteinExistence type="predicted"/>
<keyword evidence="2" id="KW-1185">Reference proteome</keyword>
<dbReference type="EMBL" id="JAAMPC010000004">
    <property type="protein sequence ID" value="KAG2316290.1"/>
    <property type="molecule type" value="Genomic_DNA"/>
</dbReference>
<reference evidence="1 2" key="1">
    <citation type="submission" date="2020-02" db="EMBL/GenBank/DDBJ databases">
        <authorList>
            <person name="Ma Q."/>
            <person name="Huang Y."/>
            <person name="Song X."/>
            <person name="Pei D."/>
        </authorList>
    </citation>
    <scope>NUCLEOTIDE SEQUENCE [LARGE SCALE GENOMIC DNA]</scope>
    <source>
        <strain evidence="1">Sxm20200214</strain>
        <tissue evidence="1">Leaf</tissue>
    </source>
</reference>
<accession>A0A8X7VSX6</accession>